<dbReference type="CDD" id="cd04171">
    <property type="entry name" value="SelB"/>
    <property type="match status" value="1"/>
</dbReference>
<dbReference type="InterPro" id="IPR009000">
    <property type="entry name" value="Transl_B-barrel_sf"/>
</dbReference>
<dbReference type="Pfam" id="PF00009">
    <property type="entry name" value="GTP_EFTU"/>
    <property type="match status" value="1"/>
</dbReference>
<reference evidence="7 8" key="1">
    <citation type="journal article" date="2016" name="Nat. Commun.">
        <title>Thousands of microbial genomes shed light on interconnected biogeochemical processes in an aquifer system.</title>
        <authorList>
            <person name="Anantharaman K."/>
            <person name="Brown C.T."/>
            <person name="Hug L.A."/>
            <person name="Sharon I."/>
            <person name="Castelle C.J."/>
            <person name="Probst A.J."/>
            <person name="Thomas B.C."/>
            <person name="Singh A."/>
            <person name="Wilkins M.J."/>
            <person name="Karaoz U."/>
            <person name="Brodie E.L."/>
            <person name="Williams K.H."/>
            <person name="Hubbard S.S."/>
            <person name="Banfield J.F."/>
        </authorList>
    </citation>
    <scope>NUCLEOTIDE SEQUENCE [LARGE SCALE GENOMIC DNA]</scope>
</reference>
<dbReference type="SUPFAM" id="SSF52540">
    <property type="entry name" value="P-loop containing nucleoside triphosphate hydrolases"/>
    <property type="match status" value="1"/>
</dbReference>
<dbReference type="GO" id="GO:0003746">
    <property type="term" value="F:translation elongation factor activity"/>
    <property type="evidence" value="ECO:0007669"/>
    <property type="project" value="UniProtKB-KW"/>
</dbReference>
<dbReference type="SUPFAM" id="SSF46785">
    <property type="entry name" value="Winged helix' DNA-binding domain"/>
    <property type="match status" value="1"/>
</dbReference>
<dbReference type="InterPro" id="IPR057335">
    <property type="entry name" value="Beta-barrel_SelB"/>
</dbReference>
<keyword evidence="2" id="KW-0963">Cytoplasm</keyword>
<dbReference type="InterPro" id="IPR027417">
    <property type="entry name" value="P-loop_NTPase"/>
</dbReference>
<gene>
    <name evidence="7" type="ORF">A2527_04825</name>
</gene>
<keyword evidence="4" id="KW-0648">Protein biosynthesis</keyword>
<dbReference type="Gene3D" id="1.10.10.10">
    <property type="entry name" value="Winged helix-like DNA-binding domain superfamily/Winged helix DNA-binding domain"/>
    <property type="match status" value="1"/>
</dbReference>
<dbReference type="InterPro" id="IPR004535">
    <property type="entry name" value="Transl_elong_SelB"/>
</dbReference>
<dbReference type="InterPro" id="IPR015191">
    <property type="entry name" value="SelB_WHD4"/>
</dbReference>
<keyword evidence="5" id="KW-0342">GTP-binding</keyword>
<evidence type="ECO:0000256" key="5">
    <source>
        <dbReference type="ARBA" id="ARBA00023134"/>
    </source>
</evidence>
<dbReference type="Gene3D" id="2.40.30.10">
    <property type="entry name" value="Translation factors"/>
    <property type="match status" value="1"/>
</dbReference>
<evidence type="ECO:0000313" key="8">
    <source>
        <dbReference type="Proteomes" id="UP000178449"/>
    </source>
</evidence>
<dbReference type="Pfam" id="PF25461">
    <property type="entry name" value="Beta-barrel_SelB"/>
    <property type="match status" value="1"/>
</dbReference>
<dbReference type="NCBIfam" id="TIGR00475">
    <property type="entry name" value="selB"/>
    <property type="match status" value="1"/>
</dbReference>
<dbReference type="AlphaFoldDB" id="A0A1F6GBH5"/>
<dbReference type="Gene3D" id="3.40.50.300">
    <property type="entry name" value="P-loop containing nucleotide triphosphate hydrolases"/>
    <property type="match status" value="1"/>
</dbReference>
<evidence type="ECO:0000313" key="7">
    <source>
        <dbReference type="EMBL" id="OGG95434.1"/>
    </source>
</evidence>
<dbReference type="GO" id="GO:0001514">
    <property type="term" value="P:selenocysteine incorporation"/>
    <property type="evidence" value="ECO:0007669"/>
    <property type="project" value="InterPro"/>
</dbReference>
<dbReference type="GO" id="GO:0005525">
    <property type="term" value="F:GTP binding"/>
    <property type="evidence" value="ECO:0007669"/>
    <property type="project" value="UniProtKB-KW"/>
</dbReference>
<comment type="caution">
    <text evidence="7">The sequence shown here is derived from an EMBL/GenBank/DDBJ whole genome shotgun (WGS) entry which is preliminary data.</text>
</comment>
<dbReference type="Proteomes" id="UP000178449">
    <property type="component" value="Unassembled WGS sequence"/>
</dbReference>
<dbReference type="InterPro" id="IPR036390">
    <property type="entry name" value="WH_DNA-bd_sf"/>
</dbReference>
<dbReference type="Gene3D" id="1.10.10.2770">
    <property type="match status" value="1"/>
</dbReference>
<dbReference type="Pfam" id="PF09107">
    <property type="entry name" value="WHD_3rd_SelB"/>
    <property type="match status" value="1"/>
</dbReference>
<dbReference type="GO" id="GO:0003723">
    <property type="term" value="F:RNA binding"/>
    <property type="evidence" value="ECO:0007669"/>
    <property type="project" value="InterPro"/>
</dbReference>
<dbReference type="InterPro" id="IPR050055">
    <property type="entry name" value="EF-Tu_GTPase"/>
</dbReference>
<evidence type="ECO:0000259" key="6">
    <source>
        <dbReference type="PROSITE" id="PS51722"/>
    </source>
</evidence>
<sequence>MEQITLGTAGHIDHGKSALVLALTGQDPDRWAEEKRRGITLDLGFAHFEPVQGKRVSLVDVPGHEGLIHNMLAGAQGFSGVLLVVAADEGPMPQTIEHFRLLQLLGIKRGLVVLTKTDLADPDLIELLKLELAELFLGSFIESAPILEVSAKTGAGIEALKSAIVSQFFPAPKPTGPFRLAIDRAFSLKGFGTVVSGTALSGDCTLESPLWLYPQAKAVKIRGIQSSGAVTEGAQAGMRLAFNLSGITTEEIERGMQLAEPGSLLVTRRIGVRLEPIEAEASRIKPRKWVQAFCHAAKTRAEIIPLGAFAPKLGPTYCLLKLEQPLALRPGDRLVLRGGEPERSLAGAQVLALDGPLGRRDRPLLAQWLLDLDQGDEGRRILAALALAGLKGLNQTELGLRLELSKKALERQIQTLLASQAILEPDKNSKRLFHPDPAKRLIRFFQSQLAHFHQSHPEEAGAPADYFYGKSARFLEPQLVNGFLSWAARQNLLAKTDNFYHLMGFQGGLSPVQKQKIEAALAQLASSSPNCPGLHGLAEDLGIEKSALFGLLKMAEKKGWVTQVGPELFYRSSDCEALWQTLKAFLAQRGQVTVIEFKELAGLSRKNAVTLLEYFDQKKLTFRADDHRVAYERDL</sequence>
<dbReference type="PROSITE" id="PS51722">
    <property type="entry name" value="G_TR_2"/>
    <property type="match status" value="1"/>
</dbReference>
<keyword evidence="7" id="KW-0251">Elongation factor</keyword>
<name>A0A1F6GBH5_9PROT</name>
<dbReference type="InterPro" id="IPR000795">
    <property type="entry name" value="T_Tr_GTP-bd_dom"/>
</dbReference>
<evidence type="ECO:0000256" key="3">
    <source>
        <dbReference type="ARBA" id="ARBA00022741"/>
    </source>
</evidence>
<dbReference type="PANTHER" id="PTHR43721:SF11">
    <property type="entry name" value="SELENOCYSTEINE-SPECIFIC ELONGATION FACTOR"/>
    <property type="match status" value="1"/>
</dbReference>
<organism evidence="7 8">
    <name type="scientific">Candidatus Lambdaproteobacteria bacterium RIFOXYD2_FULL_50_16</name>
    <dbReference type="NCBI Taxonomy" id="1817772"/>
    <lineage>
        <taxon>Bacteria</taxon>
        <taxon>Pseudomonadati</taxon>
        <taxon>Pseudomonadota</taxon>
        <taxon>Candidatus Lambdaproteobacteria</taxon>
    </lineage>
</organism>
<dbReference type="STRING" id="1817772.A2527_04825"/>
<accession>A0A1F6GBH5</accession>
<evidence type="ECO:0000256" key="1">
    <source>
        <dbReference type="ARBA" id="ARBA00004496"/>
    </source>
</evidence>
<evidence type="ECO:0000256" key="2">
    <source>
        <dbReference type="ARBA" id="ARBA00022490"/>
    </source>
</evidence>
<proteinExistence type="predicted"/>
<dbReference type="GO" id="GO:0003924">
    <property type="term" value="F:GTPase activity"/>
    <property type="evidence" value="ECO:0007669"/>
    <property type="project" value="InterPro"/>
</dbReference>
<feature type="domain" description="Tr-type G" evidence="6">
    <location>
        <begin position="1"/>
        <end position="173"/>
    </location>
</feature>
<dbReference type="PANTHER" id="PTHR43721">
    <property type="entry name" value="ELONGATION FACTOR TU-RELATED"/>
    <property type="match status" value="1"/>
</dbReference>
<dbReference type="EMBL" id="MFNE01000023">
    <property type="protein sequence ID" value="OGG95434.1"/>
    <property type="molecule type" value="Genomic_DNA"/>
</dbReference>
<dbReference type="GO" id="GO:0005737">
    <property type="term" value="C:cytoplasm"/>
    <property type="evidence" value="ECO:0007669"/>
    <property type="project" value="UniProtKB-SubCell"/>
</dbReference>
<dbReference type="SUPFAM" id="SSF50447">
    <property type="entry name" value="Translation proteins"/>
    <property type="match status" value="1"/>
</dbReference>
<comment type="subcellular location">
    <subcellularLocation>
        <location evidence="1">Cytoplasm</location>
    </subcellularLocation>
</comment>
<evidence type="ECO:0000256" key="4">
    <source>
        <dbReference type="ARBA" id="ARBA00022917"/>
    </source>
</evidence>
<keyword evidence="3" id="KW-0547">Nucleotide-binding</keyword>
<dbReference type="NCBIfam" id="TIGR00231">
    <property type="entry name" value="small_GTP"/>
    <property type="match status" value="1"/>
</dbReference>
<dbReference type="InterPro" id="IPR005225">
    <property type="entry name" value="Small_GTP-bd"/>
</dbReference>
<protein>
    <submittedName>
        <fullName evidence="7">Selenocysteine-specific translation elongation factor</fullName>
    </submittedName>
</protein>
<dbReference type="InterPro" id="IPR036388">
    <property type="entry name" value="WH-like_DNA-bd_sf"/>
</dbReference>